<feature type="transmembrane region" description="Helical" evidence="2">
    <location>
        <begin position="73"/>
        <end position="95"/>
    </location>
</feature>
<feature type="transmembrane region" description="Helical" evidence="2">
    <location>
        <begin position="45"/>
        <end position="61"/>
    </location>
</feature>
<sequence length="279" mass="29627">MSRAYGPTQLGGRIPAEISKELGGGEQLIWSGAPVGGLRLRSSDAVVVPFSLLWAGFALFWERAVLQDGAPLFFALWGVPFVLMGAYITVGRFFFDAWRRSRTVYAVTNERVLILSGGFRKAVTSLRLDTLPGISLREARSGIGTISFGGGTPTGSILGGLEGWPGAERHLGPRFDLVPNARSIYEAIQAGGEAIVAVRPLVNAAASARSEERRGPTRQSGRPSSRGRDWTGYALRAAAAGVASSASPTAASSLPESKGFSTIRIRSSRVPSRETYSSV</sequence>
<dbReference type="Proteomes" id="UP001162891">
    <property type="component" value="Chromosome"/>
</dbReference>
<keyword evidence="2" id="KW-0812">Transmembrane</keyword>
<feature type="region of interest" description="Disordered" evidence="1">
    <location>
        <begin position="242"/>
        <end position="279"/>
    </location>
</feature>
<feature type="region of interest" description="Disordered" evidence="1">
    <location>
        <begin position="206"/>
        <end position="230"/>
    </location>
</feature>
<evidence type="ECO:0008006" key="5">
    <source>
        <dbReference type="Google" id="ProtNLM"/>
    </source>
</evidence>
<evidence type="ECO:0000256" key="2">
    <source>
        <dbReference type="SAM" id="Phobius"/>
    </source>
</evidence>
<proteinExistence type="predicted"/>
<evidence type="ECO:0000256" key="1">
    <source>
        <dbReference type="SAM" id="MobiDB-lite"/>
    </source>
</evidence>
<feature type="compositionally biased region" description="Low complexity" evidence="1">
    <location>
        <begin position="242"/>
        <end position="253"/>
    </location>
</feature>
<evidence type="ECO:0000313" key="3">
    <source>
        <dbReference type="EMBL" id="BDG03542.1"/>
    </source>
</evidence>
<keyword evidence="2" id="KW-0472">Membrane</keyword>
<reference evidence="4" key="1">
    <citation type="journal article" date="2022" name="Int. J. Syst. Evol. Microbiol.">
        <title>Anaeromyxobacter oryzae sp. nov., Anaeromyxobacter diazotrophicus sp. nov. and Anaeromyxobacter paludicola sp. nov., isolated from paddy soils.</title>
        <authorList>
            <person name="Itoh H."/>
            <person name="Xu Z."/>
            <person name="Mise K."/>
            <person name="Masuda Y."/>
            <person name="Ushijima N."/>
            <person name="Hayakawa C."/>
            <person name="Shiratori Y."/>
            <person name="Senoo K."/>
        </authorList>
    </citation>
    <scope>NUCLEOTIDE SEQUENCE [LARGE SCALE GENOMIC DNA]</scope>
    <source>
        <strain evidence="4">Red232</strain>
    </source>
</reference>
<gene>
    <name evidence="3" type="ORF">AMOR_25380</name>
</gene>
<keyword evidence="4" id="KW-1185">Reference proteome</keyword>
<dbReference type="EMBL" id="AP025591">
    <property type="protein sequence ID" value="BDG03542.1"/>
    <property type="molecule type" value="Genomic_DNA"/>
</dbReference>
<accession>A0ABN6MRC6</accession>
<organism evidence="3 4">
    <name type="scientific">Anaeromyxobacter oryzae</name>
    <dbReference type="NCBI Taxonomy" id="2918170"/>
    <lineage>
        <taxon>Bacteria</taxon>
        <taxon>Pseudomonadati</taxon>
        <taxon>Myxococcota</taxon>
        <taxon>Myxococcia</taxon>
        <taxon>Myxococcales</taxon>
        <taxon>Cystobacterineae</taxon>
        <taxon>Anaeromyxobacteraceae</taxon>
        <taxon>Anaeromyxobacter</taxon>
    </lineage>
</organism>
<protein>
    <recommendedName>
        <fullName evidence="5">DUF304 domain-containing protein</fullName>
    </recommendedName>
</protein>
<name>A0ABN6MRC6_9BACT</name>
<keyword evidence="2" id="KW-1133">Transmembrane helix</keyword>
<evidence type="ECO:0000313" key="4">
    <source>
        <dbReference type="Proteomes" id="UP001162891"/>
    </source>
</evidence>